<evidence type="ECO:0000313" key="3">
    <source>
        <dbReference type="Proteomes" id="UP000002417"/>
    </source>
</evidence>
<dbReference type="AlphaFoldDB" id="A7IQ50"/>
<proteinExistence type="predicted"/>
<accession>A7IQ50</accession>
<feature type="region of interest" description="Disordered" evidence="1">
    <location>
        <begin position="59"/>
        <end position="107"/>
    </location>
</feature>
<dbReference type="EMBL" id="CP000782">
    <property type="protein sequence ID" value="ABS70146.1"/>
    <property type="molecule type" value="Genomic_DNA"/>
</dbReference>
<protein>
    <recommendedName>
        <fullName evidence="4">Transposase</fullName>
    </recommendedName>
</protein>
<sequence>MRLASPILVRARARPRRSTPPRTRCSGEARGDELPADLREPSGRLSRLRSCHERLLREADGQRVEQQEKIDARAAEEKASGRRRRGRKPKAAEGVVNEEAKANVTDPDSRIMKSRKGYLQGYNAPAVVTAEQIILGPDVTNQANDVRQLALTIARTLAMME</sequence>
<organism evidence="2 3">
    <name type="scientific">Xanthobacter autotrophicus (strain ATCC BAA-1158 / Py2)</name>
    <dbReference type="NCBI Taxonomy" id="78245"/>
    <lineage>
        <taxon>Bacteria</taxon>
        <taxon>Pseudomonadati</taxon>
        <taxon>Pseudomonadota</taxon>
        <taxon>Alphaproteobacteria</taxon>
        <taxon>Hyphomicrobiales</taxon>
        <taxon>Xanthobacteraceae</taxon>
        <taxon>Xanthobacter</taxon>
    </lineage>
</organism>
<feature type="compositionally biased region" description="Basic and acidic residues" evidence="1">
    <location>
        <begin position="59"/>
        <end position="80"/>
    </location>
</feature>
<dbReference type="KEGG" id="xau:Xaut_4943"/>
<evidence type="ECO:0008006" key="4">
    <source>
        <dbReference type="Google" id="ProtNLM"/>
    </source>
</evidence>
<keyword evidence="3" id="KW-1185">Reference proteome</keyword>
<geneLocation type="plasmid" evidence="2 3">
    <name>pXAUT01</name>
</geneLocation>
<gene>
    <name evidence="2" type="ordered locus">Xaut_4943</name>
</gene>
<evidence type="ECO:0000313" key="2">
    <source>
        <dbReference type="EMBL" id="ABS70146.1"/>
    </source>
</evidence>
<feature type="region of interest" description="Disordered" evidence="1">
    <location>
        <begin position="1"/>
        <end position="47"/>
    </location>
</feature>
<name>A7IQ50_XANP2</name>
<feature type="compositionally biased region" description="Basic and acidic residues" evidence="1">
    <location>
        <begin position="25"/>
        <end position="42"/>
    </location>
</feature>
<dbReference type="eggNOG" id="COG3666">
    <property type="taxonomic scope" value="Bacteria"/>
</dbReference>
<dbReference type="Proteomes" id="UP000002417">
    <property type="component" value="Plasmid pXAUT01"/>
</dbReference>
<dbReference type="HOGENOM" id="CLU_1643047_0_0_5"/>
<evidence type="ECO:0000256" key="1">
    <source>
        <dbReference type="SAM" id="MobiDB-lite"/>
    </source>
</evidence>
<keyword evidence="2" id="KW-0614">Plasmid</keyword>
<reference evidence="2 3" key="1">
    <citation type="submission" date="2007-07" db="EMBL/GenBank/DDBJ databases">
        <title>Complete sequence of plasmid pXAUT01 of Xanthobacter autotrophicus Py2.</title>
        <authorList>
            <consortium name="US DOE Joint Genome Institute"/>
            <person name="Copeland A."/>
            <person name="Lucas S."/>
            <person name="Lapidus A."/>
            <person name="Barry K."/>
            <person name="Glavina del Rio T."/>
            <person name="Hammon N."/>
            <person name="Israni S."/>
            <person name="Dalin E."/>
            <person name="Tice H."/>
            <person name="Pitluck S."/>
            <person name="Sims D."/>
            <person name="Brettin T."/>
            <person name="Bruce D."/>
            <person name="Detter J.C."/>
            <person name="Han C."/>
            <person name="Tapia R."/>
            <person name="Brainard J."/>
            <person name="Schmutz J."/>
            <person name="Larimer F."/>
            <person name="Land M."/>
            <person name="Hauser L."/>
            <person name="Kyrpides N."/>
            <person name="Kim E."/>
            <person name="Ensigns S.A."/>
            <person name="Richardson P."/>
        </authorList>
    </citation>
    <scope>NUCLEOTIDE SEQUENCE [LARGE SCALE GENOMIC DNA]</scope>
    <source>
        <strain evidence="3">ATCC BAA-1158 / Py2</strain>
        <plasmid evidence="3">Plasmid pXAUT01</plasmid>
    </source>
</reference>